<name>A0A6J7WGR9_9CAUD</name>
<accession>A0A6J7WGR9</accession>
<evidence type="ECO:0000313" key="1">
    <source>
        <dbReference type="EMBL" id="CAB5214072.1"/>
    </source>
</evidence>
<proteinExistence type="predicted"/>
<gene>
    <name evidence="1" type="ORF">UFOVP195_11</name>
</gene>
<dbReference type="EMBL" id="LR798241">
    <property type="protein sequence ID" value="CAB5214072.1"/>
    <property type="molecule type" value="Genomic_DNA"/>
</dbReference>
<organism evidence="1">
    <name type="scientific">uncultured Caudovirales phage</name>
    <dbReference type="NCBI Taxonomy" id="2100421"/>
    <lineage>
        <taxon>Viruses</taxon>
        <taxon>Duplodnaviria</taxon>
        <taxon>Heunggongvirae</taxon>
        <taxon>Uroviricota</taxon>
        <taxon>Caudoviricetes</taxon>
        <taxon>Peduoviridae</taxon>
        <taxon>Maltschvirus</taxon>
        <taxon>Maltschvirus maltsch</taxon>
    </lineage>
</organism>
<protein>
    <submittedName>
        <fullName evidence="1">Uncharacterized protein</fullName>
    </submittedName>
</protein>
<sequence>MMHPNTEAQMLAAVDLVREARDGISTRVIQQRMGITHDKTRKILGYARKLGLIDTVGSATTASWALPLRAEELNAGRWTKRRLQYKACRENKKLVAVKPKKAPKPFRLHAPNSIWQLADFL</sequence>
<reference evidence="1" key="1">
    <citation type="submission" date="2020-05" db="EMBL/GenBank/DDBJ databases">
        <authorList>
            <person name="Chiriac C."/>
            <person name="Salcher M."/>
            <person name="Ghai R."/>
            <person name="Kavagutti S V."/>
        </authorList>
    </citation>
    <scope>NUCLEOTIDE SEQUENCE</scope>
</reference>